<sequence>MQGQGIAWENLVKDRPLQPGVHKPLRQQMKQLAVEAARVRADGFEATAEKATADLRAAESQLGSTEERLRRAEADLSAAQHACHVAQEQKAAAEREILQLRSASSRESASESHRLLTDLTIKLAQAEADTSEARTQASQSNAEMQHLKAAFADTRRELEIVYSILSHSEGVHQNTLQHLKGTIRDRELAMAHLRHLLERLRQPPAPVQEDEGLKKQLAADTPSASTPGIQSCLSLPSLSSVSSPQSVQTVKSKPTAKEIEDRKKRWTTNWH</sequence>
<comment type="caution">
    <text evidence="3">The sequence shown here is derived from an EMBL/GenBank/DDBJ whole genome shotgun (WGS) entry which is preliminary data.</text>
</comment>
<dbReference type="Proteomes" id="UP000649617">
    <property type="component" value="Unassembled WGS sequence"/>
</dbReference>
<name>A0A812WQ59_SYMPI</name>
<evidence type="ECO:0000256" key="1">
    <source>
        <dbReference type="SAM" id="Coils"/>
    </source>
</evidence>
<reference evidence="3" key="1">
    <citation type="submission" date="2021-02" db="EMBL/GenBank/DDBJ databases">
        <authorList>
            <person name="Dougan E. K."/>
            <person name="Rhodes N."/>
            <person name="Thang M."/>
            <person name="Chan C."/>
        </authorList>
    </citation>
    <scope>NUCLEOTIDE SEQUENCE</scope>
</reference>
<feature type="coiled-coil region" evidence="1">
    <location>
        <begin position="41"/>
        <end position="143"/>
    </location>
</feature>
<proteinExistence type="predicted"/>
<dbReference type="AlphaFoldDB" id="A0A812WQ59"/>
<protein>
    <submittedName>
        <fullName evidence="3">Uncharacterized protein</fullName>
    </submittedName>
</protein>
<evidence type="ECO:0000313" key="3">
    <source>
        <dbReference type="EMBL" id="CAE7690795.1"/>
    </source>
</evidence>
<organism evidence="3 4">
    <name type="scientific">Symbiodinium pilosum</name>
    <name type="common">Dinoflagellate</name>
    <dbReference type="NCBI Taxonomy" id="2952"/>
    <lineage>
        <taxon>Eukaryota</taxon>
        <taxon>Sar</taxon>
        <taxon>Alveolata</taxon>
        <taxon>Dinophyceae</taxon>
        <taxon>Suessiales</taxon>
        <taxon>Symbiodiniaceae</taxon>
        <taxon>Symbiodinium</taxon>
    </lineage>
</organism>
<keyword evidence="4" id="KW-1185">Reference proteome</keyword>
<dbReference type="SUPFAM" id="SSF57997">
    <property type="entry name" value="Tropomyosin"/>
    <property type="match status" value="1"/>
</dbReference>
<gene>
    <name evidence="3" type="ORF">SPIL2461_LOCUS19342</name>
</gene>
<dbReference type="EMBL" id="CAJNIZ010044493">
    <property type="protein sequence ID" value="CAE7690795.1"/>
    <property type="molecule type" value="Genomic_DNA"/>
</dbReference>
<evidence type="ECO:0000313" key="4">
    <source>
        <dbReference type="Proteomes" id="UP000649617"/>
    </source>
</evidence>
<accession>A0A812WQ59</accession>
<feature type="region of interest" description="Disordered" evidence="2">
    <location>
        <begin position="201"/>
        <end position="271"/>
    </location>
</feature>
<keyword evidence="1" id="KW-0175">Coiled coil</keyword>
<dbReference type="OrthoDB" id="436345at2759"/>
<feature type="compositionally biased region" description="Low complexity" evidence="2">
    <location>
        <begin position="230"/>
        <end position="253"/>
    </location>
</feature>
<evidence type="ECO:0000256" key="2">
    <source>
        <dbReference type="SAM" id="MobiDB-lite"/>
    </source>
</evidence>